<keyword evidence="1" id="KW-0732">Signal</keyword>
<evidence type="ECO:0000313" key="2">
    <source>
        <dbReference type="Proteomes" id="UP000694865"/>
    </source>
</evidence>
<dbReference type="RefSeq" id="XP_006812545.1">
    <property type="nucleotide sequence ID" value="XM_006812482.1"/>
</dbReference>
<accession>A0ABM0LXQ4</accession>
<organism evidence="2 3">
    <name type="scientific">Saccoglossus kowalevskii</name>
    <name type="common">Acorn worm</name>
    <dbReference type="NCBI Taxonomy" id="10224"/>
    <lineage>
        <taxon>Eukaryota</taxon>
        <taxon>Metazoa</taxon>
        <taxon>Hemichordata</taxon>
        <taxon>Enteropneusta</taxon>
        <taxon>Harrimaniidae</taxon>
        <taxon>Saccoglossus</taxon>
    </lineage>
</organism>
<sequence length="311" mass="35491">MFQLMFLFLVFVVSVETVELNGGFRHIKYADYERLKFAAGWLDCGRIVLYIQRRNMEHYIRYIQITWDITITITGEKGLNVTDNFLGSAATKIYDAGFESCKSYTMKWTANEKRRTPSERPLSNMKGEQVIKMPCKCEQSVIEMEPFKLQTMNGAKYTFPSQSESGTRDYVFLRECNILKTRISINGSVTSMGPTAQLNSVQYSFPNLVHAPHVLTMNPQGVPELNGRGNVNVHDDHYAGAEWFIGNDKFIMVFTNIEVRVLWDYKEKTITIAAGEEFDACGLLTYGNGKASDNVQQLPKEFVKECVISKR</sequence>
<protein>
    <submittedName>
        <fullName evidence="3">Uncharacterized protein LOC102802569</fullName>
    </submittedName>
</protein>
<proteinExistence type="predicted"/>
<gene>
    <name evidence="3" type="primary">LOC102802569</name>
</gene>
<evidence type="ECO:0000256" key="1">
    <source>
        <dbReference type="SAM" id="SignalP"/>
    </source>
</evidence>
<evidence type="ECO:0000313" key="3">
    <source>
        <dbReference type="RefSeq" id="XP_006812545.1"/>
    </source>
</evidence>
<feature type="signal peptide" evidence="1">
    <location>
        <begin position="1"/>
        <end position="17"/>
    </location>
</feature>
<dbReference type="Proteomes" id="UP000694865">
    <property type="component" value="Unplaced"/>
</dbReference>
<keyword evidence="2" id="KW-1185">Reference proteome</keyword>
<name>A0ABM0LXQ4_SACKO</name>
<feature type="chain" id="PRO_5045742653" evidence="1">
    <location>
        <begin position="18"/>
        <end position="311"/>
    </location>
</feature>
<dbReference type="GeneID" id="102802569"/>
<reference evidence="3" key="1">
    <citation type="submission" date="2025-08" db="UniProtKB">
        <authorList>
            <consortium name="RefSeq"/>
        </authorList>
    </citation>
    <scope>IDENTIFICATION</scope>
    <source>
        <tissue evidence="3">Testes</tissue>
    </source>
</reference>